<organism evidence="1 2">
    <name type="scientific">Halopseudomonas formosensis</name>
    <dbReference type="NCBI Taxonomy" id="1002526"/>
    <lineage>
        <taxon>Bacteria</taxon>
        <taxon>Pseudomonadati</taxon>
        <taxon>Pseudomonadota</taxon>
        <taxon>Gammaproteobacteria</taxon>
        <taxon>Pseudomonadales</taxon>
        <taxon>Pseudomonadaceae</taxon>
        <taxon>Halopseudomonas</taxon>
    </lineage>
</organism>
<proteinExistence type="predicted"/>
<protein>
    <submittedName>
        <fullName evidence="1">Uncharacterized protein</fullName>
    </submittedName>
</protein>
<dbReference type="EMBL" id="FOYD01000003">
    <property type="protein sequence ID" value="SFQ77824.1"/>
    <property type="molecule type" value="Genomic_DNA"/>
</dbReference>
<dbReference type="STRING" id="1002526.SAMN05216578_103307"/>
<reference evidence="1 2" key="1">
    <citation type="submission" date="2016-10" db="EMBL/GenBank/DDBJ databases">
        <authorList>
            <person name="de Groot N.N."/>
        </authorList>
    </citation>
    <scope>NUCLEOTIDE SEQUENCE [LARGE SCALE GENOMIC DNA]</scope>
    <source>
        <strain evidence="1 2">JCM 18415</strain>
    </source>
</reference>
<evidence type="ECO:0000313" key="2">
    <source>
        <dbReference type="Proteomes" id="UP000242815"/>
    </source>
</evidence>
<name>A0A1I6BA87_9GAMM</name>
<dbReference type="RefSeq" id="WP_143084163.1">
    <property type="nucleotide sequence ID" value="NZ_FOYD01000003.1"/>
</dbReference>
<sequence length="92" mass="10278">MKSVQSAALRGDRDSSYGRLLRRLDQAMDLACTRQWLSGQPSAPGELEIQGLSESDLRLLDQILRSIKLNRVSASPSIISALHEAQQQNHRH</sequence>
<gene>
    <name evidence="1" type="ORF">SAMN05216578_103307</name>
</gene>
<evidence type="ECO:0000313" key="1">
    <source>
        <dbReference type="EMBL" id="SFQ77824.1"/>
    </source>
</evidence>
<dbReference type="OrthoDB" id="7023556at2"/>
<dbReference type="AlphaFoldDB" id="A0A1I6BA87"/>
<accession>A0A1I6BA87</accession>
<dbReference type="Proteomes" id="UP000242815">
    <property type="component" value="Unassembled WGS sequence"/>
</dbReference>